<evidence type="ECO:0000259" key="2">
    <source>
        <dbReference type="Pfam" id="PF11350"/>
    </source>
</evidence>
<accession>A0ABQ6HLS4</accession>
<feature type="compositionally biased region" description="Low complexity" evidence="1">
    <location>
        <begin position="117"/>
        <end position="135"/>
    </location>
</feature>
<dbReference type="Proteomes" id="UP001157109">
    <property type="component" value="Unassembled WGS sequence"/>
</dbReference>
<feature type="compositionally biased region" description="Low complexity" evidence="1">
    <location>
        <begin position="34"/>
        <end position="50"/>
    </location>
</feature>
<comment type="caution">
    <text evidence="3">The sequence shown here is derived from an EMBL/GenBank/DDBJ whole genome shotgun (WGS) entry which is preliminary data.</text>
</comment>
<keyword evidence="4" id="KW-1185">Reference proteome</keyword>
<name>A0ABQ6HLS4_9MICO</name>
<dbReference type="RefSeq" id="WP_241442113.1">
    <property type="nucleotide sequence ID" value="NZ_BSUJ01000001.1"/>
</dbReference>
<evidence type="ECO:0000256" key="1">
    <source>
        <dbReference type="SAM" id="MobiDB-lite"/>
    </source>
</evidence>
<gene>
    <name evidence="3" type="ORF">GCM10025862_11230</name>
</gene>
<dbReference type="SUPFAM" id="SSF55486">
    <property type="entry name" value="Metalloproteases ('zincins'), catalytic domain"/>
    <property type="match status" value="1"/>
</dbReference>
<dbReference type="InterPro" id="IPR022603">
    <property type="entry name" value="DUF3152"/>
</dbReference>
<organism evidence="3 4">
    <name type="scientific">Arsenicicoccus piscis</name>
    <dbReference type="NCBI Taxonomy" id="673954"/>
    <lineage>
        <taxon>Bacteria</taxon>
        <taxon>Bacillati</taxon>
        <taxon>Actinomycetota</taxon>
        <taxon>Actinomycetes</taxon>
        <taxon>Micrococcales</taxon>
        <taxon>Intrasporangiaceae</taxon>
        <taxon>Arsenicicoccus</taxon>
    </lineage>
</organism>
<dbReference type="EMBL" id="BSUJ01000001">
    <property type="protein sequence ID" value="GMA19102.1"/>
    <property type="molecule type" value="Genomic_DNA"/>
</dbReference>
<feature type="region of interest" description="Disordered" evidence="1">
    <location>
        <begin position="1"/>
        <end position="70"/>
    </location>
</feature>
<feature type="region of interest" description="Disordered" evidence="1">
    <location>
        <begin position="117"/>
        <end position="181"/>
    </location>
</feature>
<feature type="domain" description="DUF3152" evidence="2">
    <location>
        <begin position="157"/>
        <end position="328"/>
    </location>
</feature>
<evidence type="ECO:0000313" key="3">
    <source>
        <dbReference type="EMBL" id="GMA19102.1"/>
    </source>
</evidence>
<evidence type="ECO:0000313" key="4">
    <source>
        <dbReference type="Proteomes" id="UP001157109"/>
    </source>
</evidence>
<protein>
    <recommendedName>
        <fullName evidence="2">DUF3152 domain-containing protein</fullName>
    </recommendedName>
</protein>
<sequence length="341" mass="35520">MSRLDEHIRPSGVGRPEADEDPWPEHVVAPTHGRASAASHPRSHAPSTDADPPHANPPHHTDAPRPARARWSTRRRLRLLRTVVVGGLLVAGGSYGVGQLTSQDSQAVSANRTAAVAPAAPGAAQTGTAQTDPAARSTPTGSGDDVAEGDGIGPTPASVPRQGNGQFTVLPVPGPDTAGAGGRMVRYTVEIEGGLSERPADYARTVQQTLQDPRGWRSQDSLRFINVSPDQAAGGAKVDLRILLATPATVDRLCAPLETRGTVSCFNGGRAVLNAARYVGGATTFGTDVTTYRVYQINHEVGHGLGHGHQGCPAPGTPAPIMLQQTKYLLGCTANPYPTVP</sequence>
<proteinExistence type="predicted"/>
<dbReference type="Pfam" id="PF11350">
    <property type="entry name" value="DUF3152"/>
    <property type="match status" value="1"/>
</dbReference>
<reference evidence="4" key="1">
    <citation type="journal article" date="2019" name="Int. J. Syst. Evol. Microbiol.">
        <title>The Global Catalogue of Microorganisms (GCM) 10K type strain sequencing project: providing services to taxonomists for standard genome sequencing and annotation.</title>
        <authorList>
            <consortium name="The Broad Institute Genomics Platform"/>
            <consortium name="The Broad Institute Genome Sequencing Center for Infectious Disease"/>
            <person name="Wu L."/>
            <person name="Ma J."/>
        </authorList>
    </citation>
    <scope>NUCLEOTIDE SEQUENCE [LARGE SCALE GENOMIC DNA]</scope>
    <source>
        <strain evidence="4">NBRC 105830</strain>
    </source>
</reference>